<dbReference type="Proteomes" id="UP000014115">
    <property type="component" value="Unassembled WGS sequence"/>
</dbReference>
<keyword evidence="2" id="KW-0732">Signal</keyword>
<dbReference type="PATRIC" id="fig|740709.3.peg.2489"/>
<organism evidence="3 4">
    <name type="scientific">Idiomarina xiamenensis 10-D-4</name>
    <dbReference type="NCBI Taxonomy" id="740709"/>
    <lineage>
        <taxon>Bacteria</taxon>
        <taxon>Pseudomonadati</taxon>
        <taxon>Pseudomonadota</taxon>
        <taxon>Gammaproteobacteria</taxon>
        <taxon>Alteromonadales</taxon>
        <taxon>Idiomarinaceae</taxon>
        <taxon>Idiomarina</taxon>
    </lineage>
</organism>
<proteinExistence type="predicted"/>
<dbReference type="eggNOG" id="ENOG502ZTEC">
    <property type="taxonomic scope" value="Bacteria"/>
</dbReference>
<evidence type="ECO:0000313" key="3">
    <source>
        <dbReference type="EMBL" id="EKE79966.1"/>
    </source>
</evidence>
<gene>
    <name evidence="3" type="ORF">A10D4_12318</name>
</gene>
<evidence type="ECO:0000313" key="4">
    <source>
        <dbReference type="Proteomes" id="UP000014115"/>
    </source>
</evidence>
<dbReference type="AlphaFoldDB" id="K2J9M2"/>
<accession>K2J9M2</accession>
<reference evidence="3 4" key="1">
    <citation type="journal article" date="2012" name="J. Bacteriol.">
        <title>Genome Sequence of Idiomarina xiamenensis Type Strain 10-D-4.</title>
        <authorList>
            <person name="Lai Q."/>
            <person name="Wang L."/>
            <person name="Wang W."/>
            <person name="Shao Z."/>
        </authorList>
    </citation>
    <scope>NUCLEOTIDE SEQUENCE [LARGE SCALE GENOMIC DNA]</scope>
    <source>
        <strain evidence="3 4">10-D-4</strain>
    </source>
</reference>
<protein>
    <submittedName>
        <fullName evidence="3">Uncharacterized protein</fullName>
    </submittedName>
</protein>
<comment type="caution">
    <text evidence="3">The sequence shown here is derived from an EMBL/GenBank/DDBJ whole genome shotgun (WGS) entry which is preliminary data.</text>
</comment>
<feature type="signal peptide" evidence="2">
    <location>
        <begin position="1"/>
        <end position="21"/>
    </location>
</feature>
<evidence type="ECO:0000256" key="2">
    <source>
        <dbReference type="SAM" id="SignalP"/>
    </source>
</evidence>
<dbReference type="OrthoDB" id="5856137at2"/>
<feature type="region of interest" description="Disordered" evidence="1">
    <location>
        <begin position="30"/>
        <end position="51"/>
    </location>
</feature>
<keyword evidence="4" id="KW-1185">Reference proteome</keyword>
<evidence type="ECO:0000256" key="1">
    <source>
        <dbReference type="SAM" id="MobiDB-lite"/>
    </source>
</evidence>
<sequence length="157" mass="17686">MKRLCTTLAFTTVVICGAAQAQTAPEQSMDKPWDYIYDNPGKTPHDDDQSEHGERLQARWNSCSDMVLKTNMVAKTIAGVKDNPDDYYVTAEQNRKQLDQFFPTNTGTYQDTINAKILALGDEHWKMARGDADSAPELSQMAWDWCTNQDAENFVGL</sequence>
<feature type="chain" id="PRO_5003861804" evidence="2">
    <location>
        <begin position="22"/>
        <end position="157"/>
    </location>
</feature>
<dbReference type="EMBL" id="AMRG01000019">
    <property type="protein sequence ID" value="EKE79966.1"/>
    <property type="molecule type" value="Genomic_DNA"/>
</dbReference>
<dbReference type="STRING" id="740709.A10D4_12318"/>
<dbReference type="RefSeq" id="WP_008489866.1">
    <property type="nucleotide sequence ID" value="NZ_AMRG01000019.1"/>
</dbReference>
<name>K2J9M2_9GAMM</name>